<evidence type="ECO:0000313" key="3">
    <source>
        <dbReference type="EMBL" id="AKV76130.1"/>
    </source>
</evidence>
<dbReference type="Proteomes" id="UP000061362">
    <property type="component" value="Chromosome"/>
</dbReference>
<reference evidence="9 10" key="2">
    <citation type="journal article" date="2015" name="Genome Announc.">
        <title>Complete Genome Sequences of Evolved Arsenate-Resistant Metallosphaera sedula Strains.</title>
        <authorList>
            <person name="Ai C."/>
            <person name="McCarthy S."/>
            <person name="Schackwitz W."/>
            <person name="Martin J."/>
            <person name="Lipzen A."/>
            <person name="Blum P."/>
        </authorList>
    </citation>
    <scope>NUCLEOTIDE SEQUENCE [LARGE SCALE GENOMIC DNA]</scope>
    <source>
        <strain evidence="4 10">ARS120-1</strain>
        <strain evidence="5 9">ARS120-2</strain>
        <strain evidence="2 12">ARS50-1</strain>
        <strain evidence="3 11">ARS50-2</strain>
    </source>
</reference>
<gene>
    <name evidence="1" type="ORF">HA72_0798</name>
    <name evidence="2" type="ORF">MsedA_0813</name>
    <name evidence="3" type="ORF">MsedB_0814</name>
    <name evidence="4" type="ORF">MsedC_0813</name>
    <name evidence="5" type="ORF">MsedD_0814</name>
    <name evidence="6" type="ORF">MsedE_0813</name>
</gene>
<dbReference type="EMBL" id="CP008822">
    <property type="protein sequence ID" value="AIM26959.1"/>
    <property type="molecule type" value="Genomic_DNA"/>
</dbReference>
<dbReference type="Proteomes" id="UP000062475">
    <property type="component" value="Chromosome"/>
</dbReference>
<dbReference type="EMBL" id="CP012173">
    <property type="protein sequence ID" value="AKV76130.1"/>
    <property type="molecule type" value="Genomic_DNA"/>
</dbReference>
<proteinExistence type="predicted"/>
<evidence type="ECO:0000313" key="9">
    <source>
        <dbReference type="Proteomes" id="UP000061362"/>
    </source>
</evidence>
<evidence type="ECO:0000313" key="4">
    <source>
        <dbReference type="EMBL" id="AKV78381.1"/>
    </source>
</evidence>
<evidence type="ECO:0000313" key="1">
    <source>
        <dbReference type="EMBL" id="AIM26959.1"/>
    </source>
</evidence>
<evidence type="ECO:0000313" key="5">
    <source>
        <dbReference type="EMBL" id="AKV80626.1"/>
    </source>
</evidence>
<evidence type="ECO:0000313" key="6">
    <source>
        <dbReference type="EMBL" id="AKV82868.1"/>
    </source>
</evidence>
<evidence type="ECO:0000313" key="2">
    <source>
        <dbReference type="EMBL" id="AKV73888.1"/>
    </source>
</evidence>
<dbReference type="EMBL" id="CP012172">
    <property type="protein sequence ID" value="AKV73888.1"/>
    <property type="molecule type" value="Genomic_DNA"/>
</dbReference>
<dbReference type="RefSeq" id="WP_012020760.1">
    <property type="nucleotide sequence ID" value="NZ_CP008822.1"/>
</dbReference>
<name>A0A088E3E9_9CREN</name>
<dbReference type="OMA" id="QNFRDEM"/>
<dbReference type="EMBL" id="CP012175">
    <property type="protein sequence ID" value="AKV80626.1"/>
    <property type="molecule type" value="Genomic_DNA"/>
</dbReference>
<sequence length="100" mass="11617">MNWTETSELKDFAEKVQKAIYMTSIVALKLQGEDRDDMLAIRKMMRELRSKLGKIQNFRDEMEVTEIFGAILLGLGIMYSQIPDESVRNDILKIQEFLGE</sequence>
<dbReference type="EMBL" id="CP012176">
    <property type="protein sequence ID" value="AKV82868.1"/>
    <property type="molecule type" value="Genomic_DNA"/>
</dbReference>
<organism evidence="1 7">
    <name type="scientific">Metallosphaera sedula</name>
    <dbReference type="NCBI Taxonomy" id="43687"/>
    <lineage>
        <taxon>Archaea</taxon>
        <taxon>Thermoproteota</taxon>
        <taxon>Thermoprotei</taxon>
        <taxon>Sulfolobales</taxon>
        <taxon>Sulfolobaceae</taxon>
        <taxon>Metallosphaera</taxon>
    </lineage>
</organism>
<dbReference type="EMBL" id="CP012174">
    <property type="protein sequence ID" value="AKV78381.1"/>
    <property type="molecule type" value="Genomic_DNA"/>
</dbReference>
<dbReference type="OrthoDB" id="34720at2157"/>
<evidence type="ECO:0000313" key="10">
    <source>
        <dbReference type="Proteomes" id="UP000062398"/>
    </source>
</evidence>
<evidence type="ECO:0000313" key="12">
    <source>
        <dbReference type="Proteomes" id="UP000068832"/>
    </source>
</evidence>
<evidence type="ECO:0000313" key="11">
    <source>
        <dbReference type="Proteomes" id="UP000062475"/>
    </source>
</evidence>
<dbReference type="AlphaFoldDB" id="A0A088E3E9"/>
<dbReference type="GeneID" id="97614137"/>
<evidence type="ECO:0000313" key="8">
    <source>
        <dbReference type="Proteomes" id="UP000056255"/>
    </source>
</evidence>
<dbReference type="Proteomes" id="UP000068832">
    <property type="component" value="Chromosome"/>
</dbReference>
<dbReference type="Proteomes" id="UP000062398">
    <property type="component" value="Chromosome"/>
</dbReference>
<reference evidence="6 8" key="3">
    <citation type="submission" date="2015-07" db="EMBL/GenBank/DDBJ databases">
        <title>Physiological, transcriptional responses and genome re-sequencing of acid resistant extremely thermoacidophilic Metallosphaera sedula SARC-M1.</title>
        <authorList>
            <person name="Ai C."/>
            <person name="McCarthy S."/>
            <person name="Eckrich V."/>
            <person name="Rudrappa D."/>
            <person name="Qiu G."/>
            <person name="Blum P."/>
        </authorList>
    </citation>
    <scope>NUCLEOTIDE SEQUENCE [LARGE SCALE GENOMIC DNA]</scope>
    <source>
        <strain evidence="6 8">SARC-M1</strain>
    </source>
</reference>
<evidence type="ECO:0000313" key="7">
    <source>
        <dbReference type="Proteomes" id="UP000029084"/>
    </source>
</evidence>
<dbReference type="Proteomes" id="UP000056255">
    <property type="component" value="Chromosome"/>
</dbReference>
<dbReference type="PATRIC" id="fig|43687.5.peg.818"/>
<dbReference type="Proteomes" id="UP000029084">
    <property type="component" value="Chromosome"/>
</dbReference>
<reference evidence="1 7" key="1">
    <citation type="journal article" date="2014" name="J. Bacteriol.">
        <title>Role of an Archaeal PitA Transporter in the Copper and Arsenic Resistance of Metallosphaera sedula, an Extreme Thermoacidophile.</title>
        <authorList>
            <person name="McCarthy S."/>
            <person name="Ai C."/>
            <person name="Wheaton G."/>
            <person name="Tevatia R."/>
            <person name="Eckrich V."/>
            <person name="Kelly R."/>
            <person name="Blum P."/>
        </authorList>
    </citation>
    <scope>NUCLEOTIDE SEQUENCE [LARGE SCALE GENOMIC DNA]</scope>
    <source>
        <strain evidence="1 7">CuR1</strain>
    </source>
</reference>
<accession>A0A088E3E9</accession>
<protein>
    <submittedName>
        <fullName evidence="1">Uncharacterized protein</fullName>
    </submittedName>
</protein>